<feature type="region of interest" description="Disordered" evidence="1">
    <location>
        <begin position="1"/>
        <end position="110"/>
    </location>
</feature>
<dbReference type="STRING" id="93759.A0A1R3KXS1"/>
<dbReference type="Proteomes" id="UP000187203">
    <property type="component" value="Unassembled WGS sequence"/>
</dbReference>
<organism evidence="2 3">
    <name type="scientific">Corchorus olitorius</name>
    <dbReference type="NCBI Taxonomy" id="93759"/>
    <lineage>
        <taxon>Eukaryota</taxon>
        <taxon>Viridiplantae</taxon>
        <taxon>Streptophyta</taxon>
        <taxon>Embryophyta</taxon>
        <taxon>Tracheophyta</taxon>
        <taxon>Spermatophyta</taxon>
        <taxon>Magnoliopsida</taxon>
        <taxon>eudicotyledons</taxon>
        <taxon>Gunneridae</taxon>
        <taxon>Pentapetalae</taxon>
        <taxon>rosids</taxon>
        <taxon>malvids</taxon>
        <taxon>Malvales</taxon>
        <taxon>Malvaceae</taxon>
        <taxon>Grewioideae</taxon>
        <taxon>Apeibeae</taxon>
        <taxon>Corchorus</taxon>
    </lineage>
</organism>
<dbReference type="AlphaFoldDB" id="A0A1R3KXS1"/>
<keyword evidence="2" id="KW-0418">Kinase</keyword>
<evidence type="ECO:0000313" key="3">
    <source>
        <dbReference type="Proteomes" id="UP000187203"/>
    </source>
</evidence>
<name>A0A1R3KXS1_9ROSI</name>
<feature type="compositionally biased region" description="Basic and acidic residues" evidence="1">
    <location>
        <begin position="17"/>
        <end position="53"/>
    </location>
</feature>
<dbReference type="GO" id="GO:0016301">
    <property type="term" value="F:kinase activity"/>
    <property type="evidence" value="ECO:0007669"/>
    <property type="project" value="UniProtKB-KW"/>
</dbReference>
<reference evidence="3" key="1">
    <citation type="submission" date="2013-09" db="EMBL/GenBank/DDBJ databases">
        <title>Corchorus olitorius genome sequencing.</title>
        <authorList>
            <person name="Alam M."/>
            <person name="Haque M.S."/>
            <person name="Islam M.S."/>
            <person name="Emdad E.M."/>
            <person name="Islam M.M."/>
            <person name="Ahmed B."/>
            <person name="Halim A."/>
            <person name="Hossen Q.M.M."/>
            <person name="Hossain M.Z."/>
            <person name="Ahmed R."/>
            <person name="Khan M.M."/>
            <person name="Islam R."/>
            <person name="Rashid M.M."/>
            <person name="Khan S.A."/>
            <person name="Rahman M.S."/>
            <person name="Alam M."/>
            <person name="Yahiya A.S."/>
            <person name="Khan M.S."/>
            <person name="Azam M.S."/>
            <person name="Haque T."/>
            <person name="Lashkar M.Z.H."/>
            <person name="Akhand A.I."/>
            <person name="Morshed G."/>
            <person name="Roy S."/>
            <person name="Uddin K.S."/>
            <person name="Rabeya T."/>
            <person name="Hossain A.S."/>
            <person name="Chowdhury A."/>
            <person name="Snigdha A.R."/>
            <person name="Mortoza M.S."/>
            <person name="Matin S.A."/>
            <person name="Hoque S.M.E."/>
            <person name="Islam M.K."/>
            <person name="Roy D.K."/>
            <person name="Haider R."/>
            <person name="Moosa M.M."/>
            <person name="Elias S.M."/>
            <person name="Hasan A.M."/>
            <person name="Jahan S."/>
            <person name="Shafiuddin M."/>
            <person name="Mahmood N."/>
            <person name="Shommy N.S."/>
        </authorList>
    </citation>
    <scope>NUCLEOTIDE SEQUENCE [LARGE SCALE GENOMIC DNA]</scope>
    <source>
        <strain evidence="3">cv. O-4</strain>
    </source>
</reference>
<dbReference type="EMBL" id="AWUE01010154">
    <property type="protein sequence ID" value="OMP11872.1"/>
    <property type="molecule type" value="Genomic_DNA"/>
</dbReference>
<keyword evidence="2" id="KW-0808">Transferase</keyword>
<evidence type="ECO:0000313" key="2">
    <source>
        <dbReference type="EMBL" id="OMP11872.1"/>
    </source>
</evidence>
<accession>A0A1R3KXS1</accession>
<protein>
    <submittedName>
        <fullName evidence="2">Serine/threonine-protein kinase</fullName>
    </submittedName>
</protein>
<comment type="caution">
    <text evidence="2">The sequence shown here is derived from an EMBL/GenBank/DDBJ whole genome shotgun (WGS) entry which is preliminary data.</text>
</comment>
<keyword evidence="3" id="KW-1185">Reference proteome</keyword>
<dbReference type="OrthoDB" id="1001709at2759"/>
<evidence type="ECO:0000256" key="1">
    <source>
        <dbReference type="SAM" id="MobiDB-lite"/>
    </source>
</evidence>
<sequence length="153" mass="16707">MTKPYACDPFSLPKYPPSKEMDAKLGDEEARRSWAGRAHADGVKKARPSERAVRSLPAPEANRRRLITHANAKSKSEKFLPPRQDGALGYTLGSSHPIDPGFDPPDVPIGTTSLTYSKGPIQTWSGPLVDPTVFSAPRRKKHLSGDTCAFKVI</sequence>
<proteinExistence type="predicted"/>
<gene>
    <name evidence="2" type="ORF">COLO4_03629</name>
</gene>